<gene>
    <name evidence="1" type="ORF">NLG97_g1946</name>
</gene>
<proteinExistence type="predicted"/>
<dbReference type="EMBL" id="JANAKD010000114">
    <property type="protein sequence ID" value="KAJ3497380.1"/>
    <property type="molecule type" value="Genomic_DNA"/>
</dbReference>
<accession>A0ACC1R475</accession>
<evidence type="ECO:0000313" key="1">
    <source>
        <dbReference type="EMBL" id="KAJ3497380.1"/>
    </source>
</evidence>
<organism evidence="1 2">
    <name type="scientific">Lecanicillium saksenae</name>
    <dbReference type="NCBI Taxonomy" id="468837"/>
    <lineage>
        <taxon>Eukaryota</taxon>
        <taxon>Fungi</taxon>
        <taxon>Dikarya</taxon>
        <taxon>Ascomycota</taxon>
        <taxon>Pezizomycotina</taxon>
        <taxon>Sordariomycetes</taxon>
        <taxon>Hypocreomycetidae</taxon>
        <taxon>Hypocreales</taxon>
        <taxon>Cordycipitaceae</taxon>
        <taxon>Lecanicillium</taxon>
    </lineage>
</organism>
<reference evidence="1" key="1">
    <citation type="submission" date="2022-07" db="EMBL/GenBank/DDBJ databases">
        <title>Genome Sequence of Lecanicillium saksenae.</title>
        <authorList>
            <person name="Buettner E."/>
        </authorList>
    </citation>
    <scope>NUCLEOTIDE SEQUENCE</scope>
    <source>
        <strain evidence="1">VT-O1</strain>
    </source>
</reference>
<evidence type="ECO:0000313" key="2">
    <source>
        <dbReference type="Proteomes" id="UP001148737"/>
    </source>
</evidence>
<keyword evidence="2" id="KW-1185">Reference proteome</keyword>
<dbReference type="Proteomes" id="UP001148737">
    <property type="component" value="Unassembled WGS sequence"/>
</dbReference>
<protein>
    <submittedName>
        <fullName evidence="1">Uncharacterized protein</fullName>
    </submittedName>
</protein>
<name>A0ACC1R475_9HYPO</name>
<comment type="caution">
    <text evidence="1">The sequence shown here is derived from an EMBL/GenBank/DDBJ whole genome shotgun (WGS) entry which is preliminary data.</text>
</comment>
<sequence>MSAEATYLLDLLGWNRLKSWLGLGEPQNPSTPSPPSYEDSQRTYFSGGSAEFWFLDDITTPEYMQRLSSGGYVLREPVSRVVPWHAELHIRARDISILMDQGLFWSEDNIVTNGDLPELDGSLQFISSVAEALGYQYCELYELSGADASSISAWRGTLYIYAHDIETVLNFQPSQLSLANIRFAYAWDADHRLVHSFDSAGSEDFSTTSGDTPLSGWLPWPRNGGFPTSQ</sequence>